<evidence type="ECO:0000259" key="21">
    <source>
        <dbReference type="PROSITE" id="PS50112"/>
    </source>
</evidence>
<comment type="subunit">
    <text evidence="14">At low DSF concentrations, interacts with RpfF.</text>
</comment>
<evidence type="ECO:0000256" key="6">
    <source>
        <dbReference type="ARBA" id="ARBA00022679"/>
    </source>
</evidence>
<dbReference type="InterPro" id="IPR000700">
    <property type="entry name" value="PAS-assoc_C"/>
</dbReference>
<dbReference type="SMART" id="SM00086">
    <property type="entry name" value="PAC"/>
    <property type="match status" value="1"/>
</dbReference>
<dbReference type="SMART" id="SM00387">
    <property type="entry name" value="HATPase_c"/>
    <property type="match status" value="1"/>
</dbReference>
<evidence type="ECO:0000256" key="5">
    <source>
        <dbReference type="ARBA" id="ARBA00022553"/>
    </source>
</evidence>
<evidence type="ECO:0000256" key="9">
    <source>
        <dbReference type="ARBA" id="ARBA00022777"/>
    </source>
</evidence>
<dbReference type="PANTHER" id="PTHR45339">
    <property type="entry name" value="HYBRID SIGNAL TRANSDUCTION HISTIDINE KINASE J"/>
    <property type="match status" value="1"/>
</dbReference>
<dbReference type="eggNOG" id="COG4251">
    <property type="taxonomic scope" value="Bacteria"/>
</dbReference>
<dbReference type="Gene3D" id="3.30.565.10">
    <property type="entry name" value="Histidine kinase-like ATPase, C-terminal domain"/>
    <property type="match status" value="1"/>
</dbReference>
<feature type="domain" description="Response regulatory" evidence="20">
    <location>
        <begin position="895"/>
        <end position="1012"/>
    </location>
</feature>
<keyword evidence="11 18" id="KW-1133">Transmembrane helix</keyword>
<dbReference type="InterPro" id="IPR003594">
    <property type="entry name" value="HATPase_dom"/>
</dbReference>
<evidence type="ECO:0000259" key="19">
    <source>
        <dbReference type="PROSITE" id="PS50109"/>
    </source>
</evidence>
<dbReference type="InterPro" id="IPR033479">
    <property type="entry name" value="dCache_1"/>
</dbReference>
<dbReference type="SMART" id="SM00448">
    <property type="entry name" value="REC"/>
    <property type="match status" value="1"/>
</dbReference>
<feature type="domain" description="PAC" evidence="22">
    <location>
        <begin position="424"/>
        <end position="476"/>
    </location>
</feature>
<dbReference type="CDD" id="cd00130">
    <property type="entry name" value="PAS"/>
    <property type="match status" value="1"/>
</dbReference>
<dbReference type="Pfam" id="PF12860">
    <property type="entry name" value="PAS_7"/>
    <property type="match status" value="1"/>
</dbReference>
<evidence type="ECO:0000256" key="13">
    <source>
        <dbReference type="ARBA" id="ARBA00023136"/>
    </source>
</evidence>
<dbReference type="PROSITE" id="PS50112">
    <property type="entry name" value="PAS"/>
    <property type="match status" value="1"/>
</dbReference>
<evidence type="ECO:0000256" key="1">
    <source>
        <dbReference type="ARBA" id="ARBA00000085"/>
    </source>
</evidence>
<feature type="transmembrane region" description="Helical" evidence="18">
    <location>
        <begin position="309"/>
        <end position="326"/>
    </location>
</feature>
<dbReference type="PRINTS" id="PR00344">
    <property type="entry name" value="BCTRLSENSOR"/>
</dbReference>
<keyword evidence="7 18" id="KW-0812">Transmembrane</keyword>
<feature type="modified residue" description="4-aspartylphosphate" evidence="16">
    <location>
        <position position="944"/>
    </location>
</feature>
<dbReference type="PROSITE" id="PS50110">
    <property type="entry name" value="RESPONSE_REGULATORY"/>
    <property type="match status" value="1"/>
</dbReference>
<dbReference type="InterPro" id="IPR004358">
    <property type="entry name" value="Sig_transdc_His_kin-like_C"/>
</dbReference>
<dbReference type="NCBIfam" id="TIGR00229">
    <property type="entry name" value="sensory_box"/>
    <property type="match status" value="1"/>
</dbReference>
<proteinExistence type="predicted"/>
<dbReference type="GO" id="GO:0005886">
    <property type="term" value="C:plasma membrane"/>
    <property type="evidence" value="ECO:0007669"/>
    <property type="project" value="UniProtKB-SubCell"/>
</dbReference>
<dbReference type="GO" id="GO:0000155">
    <property type="term" value="F:phosphorelay sensor kinase activity"/>
    <property type="evidence" value="ECO:0007669"/>
    <property type="project" value="InterPro"/>
</dbReference>
<dbReference type="Pfam" id="PF08447">
    <property type="entry name" value="PAS_3"/>
    <property type="match status" value="1"/>
</dbReference>
<evidence type="ECO:0000256" key="16">
    <source>
        <dbReference type="PROSITE-ProRule" id="PRU00169"/>
    </source>
</evidence>
<evidence type="ECO:0000259" key="20">
    <source>
        <dbReference type="PROSITE" id="PS50110"/>
    </source>
</evidence>
<feature type="transmembrane region" description="Helical" evidence="18">
    <location>
        <begin position="26"/>
        <end position="47"/>
    </location>
</feature>
<dbReference type="CDD" id="cd00082">
    <property type="entry name" value="HisKA"/>
    <property type="match status" value="1"/>
</dbReference>
<dbReference type="CDD" id="cd16922">
    <property type="entry name" value="HATPase_EvgS-ArcB-TorS-like"/>
    <property type="match status" value="1"/>
</dbReference>
<keyword evidence="13 18" id="KW-0472">Membrane</keyword>
<accession>Q07SC8</accession>
<reference evidence="23" key="1">
    <citation type="submission" date="2006-09" db="EMBL/GenBank/DDBJ databases">
        <title>Complete sequence of Rhodopseudomonas palustris BisA53.</title>
        <authorList>
            <consortium name="US DOE Joint Genome Institute"/>
            <person name="Copeland A."/>
            <person name="Lucas S."/>
            <person name="Lapidus A."/>
            <person name="Barry K."/>
            <person name="Detter J.C."/>
            <person name="Glavina del Rio T."/>
            <person name="Hammon N."/>
            <person name="Israni S."/>
            <person name="Dalin E."/>
            <person name="Tice H."/>
            <person name="Pitluck S."/>
            <person name="Chain P."/>
            <person name="Malfatti S."/>
            <person name="Shin M."/>
            <person name="Vergez L."/>
            <person name="Schmutz J."/>
            <person name="Larimer F."/>
            <person name="Land M."/>
            <person name="Hauser L."/>
            <person name="Pelletier D.A."/>
            <person name="Kyrpides N."/>
            <person name="Kim E."/>
            <person name="Harwood C.S."/>
            <person name="Oda Y."/>
            <person name="Richardson P."/>
        </authorList>
    </citation>
    <scope>NUCLEOTIDE SEQUENCE [LARGE SCALE GENOMIC DNA]</scope>
    <source>
        <strain evidence="23">BisA53</strain>
    </source>
</reference>
<dbReference type="PROSITE" id="PS50113">
    <property type="entry name" value="PAC"/>
    <property type="match status" value="1"/>
</dbReference>
<evidence type="ECO:0000313" key="23">
    <source>
        <dbReference type="EMBL" id="ABJ05156.1"/>
    </source>
</evidence>
<dbReference type="Gene3D" id="1.10.287.130">
    <property type="match status" value="1"/>
</dbReference>
<feature type="domain" description="PAS" evidence="21">
    <location>
        <begin position="366"/>
        <end position="421"/>
    </location>
</feature>
<dbReference type="InterPro" id="IPR000014">
    <property type="entry name" value="PAS"/>
</dbReference>
<evidence type="ECO:0000259" key="22">
    <source>
        <dbReference type="PROSITE" id="PS50113"/>
    </source>
</evidence>
<dbReference type="InterPro" id="IPR001789">
    <property type="entry name" value="Sig_transdc_resp-reg_receiver"/>
</dbReference>
<name>Q07SC8_RHOP5</name>
<dbReference type="SUPFAM" id="SSF55785">
    <property type="entry name" value="PYP-like sensor domain (PAS domain)"/>
    <property type="match status" value="2"/>
</dbReference>
<dbReference type="CDD" id="cd17546">
    <property type="entry name" value="REC_hyHK_CKI1_RcsC-like"/>
    <property type="match status" value="1"/>
</dbReference>
<dbReference type="HOGENOM" id="CLU_000445_114_21_5"/>
<keyword evidence="8" id="KW-0547">Nucleotide-binding</keyword>
<gene>
    <name evidence="23" type="ordered locus">RPE_1204</name>
</gene>
<comment type="catalytic activity">
    <reaction evidence="1">
        <text>ATP + protein L-histidine = ADP + protein N-phospho-L-histidine.</text>
        <dbReference type="EC" id="2.7.13.3"/>
    </reaction>
</comment>
<evidence type="ECO:0000256" key="10">
    <source>
        <dbReference type="ARBA" id="ARBA00022840"/>
    </source>
</evidence>
<feature type="coiled-coil region" evidence="17">
    <location>
        <begin position="601"/>
        <end position="642"/>
    </location>
</feature>
<evidence type="ECO:0000256" key="4">
    <source>
        <dbReference type="ARBA" id="ARBA00022475"/>
    </source>
</evidence>
<keyword evidence="17" id="KW-0175">Coiled coil</keyword>
<dbReference type="InterPro" id="IPR035965">
    <property type="entry name" value="PAS-like_dom_sf"/>
</dbReference>
<dbReference type="InterPro" id="IPR005467">
    <property type="entry name" value="His_kinase_dom"/>
</dbReference>
<dbReference type="InterPro" id="IPR036890">
    <property type="entry name" value="HATPase_C_sf"/>
</dbReference>
<dbReference type="InterPro" id="IPR001610">
    <property type="entry name" value="PAC"/>
</dbReference>
<keyword evidence="4" id="KW-1003">Cell membrane</keyword>
<dbReference type="PROSITE" id="PS50109">
    <property type="entry name" value="HIS_KIN"/>
    <property type="match status" value="1"/>
</dbReference>
<dbReference type="AlphaFoldDB" id="Q07SC8"/>
<evidence type="ECO:0000256" key="7">
    <source>
        <dbReference type="ARBA" id="ARBA00022692"/>
    </source>
</evidence>
<dbReference type="InterPro" id="IPR011006">
    <property type="entry name" value="CheY-like_superfamily"/>
</dbReference>
<feature type="domain" description="Histidine kinase" evidence="19">
    <location>
        <begin position="652"/>
        <end position="873"/>
    </location>
</feature>
<evidence type="ECO:0000256" key="17">
    <source>
        <dbReference type="SAM" id="Coils"/>
    </source>
</evidence>
<dbReference type="Gene3D" id="3.40.50.2300">
    <property type="match status" value="1"/>
</dbReference>
<dbReference type="EC" id="2.7.13.3" evidence="3"/>
<dbReference type="SUPFAM" id="SSF52172">
    <property type="entry name" value="CheY-like"/>
    <property type="match status" value="1"/>
</dbReference>
<dbReference type="Pfam" id="PF00072">
    <property type="entry name" value="Response_reg"/>
    <property type="match status" value="1"/>
</dbReference>
<sequence>MSISPDDDDMEVKQRYNDRESDFPTMVAAIVLVLMMAVGAFFNILTLRQRAEQDTKKNLAKLALVISEETSRSFQSVDLTLRAILERIAEKNYATPAQLRNAMADQTVYDSLSEKASGLPQISNIAIFDADGVLVNNSLLWPAPLISIDDREQFRYLSEVDDTNSIIGEPVLSRIDGSWKLFLARRINGPDRRFLGLIEASIKLKSLEDFYQSIDLGEGSTIALIRRDGALLARYPRTDTMIGRRLTDPEPGKMERDLKEGAVVSRLALDGEHRYVAYRPVKDFPLTVSTTLTQDVVLASWRGDATIEAFGALGAVAGVLLLLSVLTRQIGKGRRSALLLARQNARFARSRQMLLDAQRIGKLGHWMTNAAGDSAVWSPQLFEIAGLAPRPGVSLDQFLALIHPEDLQVFLHELELSRSGDTKLIHELRWVRPDGAIRWIRMEADRRRDANGDPVGVFGIVQDITERKRAEAAAEASRHLLVDAIESMSQGFVLYDKHDRFVLANSHFKEMFPELADRMKPGMRYEDVLCAVHQSDLVDAPKAGASFDEWLARTTAWHRAANRPIERRYDNGRWIRLVDHRTSDGGIAGLRTDITDFKTIEAALEQKVADLELARNNLESQKQELVAKSADLELAKETAEAASRAKSDFLAIMSHEIRTPMSGMVGMIDLLRETPLTAEQKGYAEIAKESVNSLLGVTNDILDFSKLEAGELKAEAIDFDIEHTIGGAISLMKAKAQAKQLDIRTVLTPGLPKWLVGDPSRIRQILLNLINNAIKFTEQGAISVKASYHSLDDDKIELRIEIVDTGIGIPMEVQQRLFNPFVQADTSISRKYGGTGLGLAICKQLALMMGGEIGVRSGPEPGSTFWFTVHCGICAAATIANKQVDPVLAGDLFLEILVAEDSPIIASLISTLLGKRSYTADVVGNGHLAVAAVQAKRYDLVLMDVQMPEMDGISATRAIRALPGTERNIPIIALTANAFVGQRESYLAAGMDDCVTKPIQPNDLFAAISRCGRKGLRVIADQAPLVPESAEPATESISR</sequence>
<dbReference type="Gene3D" id="2.10.70.100">
    <property type="match status" value="1"/>
</dbReference>
<dbReference type="PANTHER" id="PTHR45339:SF1">
    <property type="entry name" value="HYBRID SIGNAL TRANSDUCTION HISTIDINE KINASE J"/>
    <property type="match status" value="1"/>
</dbReference>
<dbReference type="STRING" id="316055.RPE_1204"/>
<dbReference type="FunFam" id="1.10.287.130:FF:000002">
    <property type="entry name" value="Two-component osmosensing histidine kinase"/>
    <property type="match status" value="1"/>
</dbReference>
<evidence type="ECO:0000256" key="15">
    <source>
        <dbReference type="ARBA" id="ARBA00068150"/>
    </source>
</evidence>
<dbReference type="CDD" id="cd12915">
    <property type="entry name" value="PDC2_DGC_like"/>
    <property type="match status" value="1"/>
</dbReference>
<dbReference type="eggNOG" id="COG2205">
    <property type="taxonomic scope" value="Bacteria"/>
</dbReference>
<evidence type="ECO:0000256" key="2">
    <source>
        <dbReference type="ARBA" id="ARBA00004651"/>
    </source>
</evidence>
<dbReference type="Pfam" id="PF00512">
    <property type="entry name" value="HisKA"/>
    <property type="match status" value="1"/>
</dbReference>
<dbReference type="InterPro" id="IPR003661">
    <property type="entry name" value="HisK_dim/P_dom"/>
</dbReference>
<dbReference type="InterPro" id="IPR036097">
    <property type="entry name" value="HisK_dim/P_sf"/>
</dbReference>
<dbReference type="GO" id="GO:0005524">
    <property type="term" value="F:ATP binding"/>
    <property type="evidence" value="ECO:0007669"/>
    <property type="project" value="UniProtKB-KW"/>
</dbReference>
<keyword evidence="5 16" id="KW-0597">Phosphoprotein</keyword>
<dbReference type="EMBL" id="CP000463">
    <property type="protein sequence ID" value="ABJ05156.1"/>
    <property type="molecule type" value="Genomic_DNA"/>
</dbReference>
<keyword evidence="9 23" id="KW-0418">Kinase</keyword>
<evidence type="ECO:0000256" key="14">
    <source>
        <dbReference type="ARBA" id="ARBA00064003"/>
    </source>
</evidence>
<protein>
    <recommendedName>
        <fullName evidence="15">Sensory/regulatory protein RpfC</fullName>
        <ecNumber evidence="3">2.7.13.3</ecNumber>
    </recommendedName>
</protein>
<dbReference type="Pfam" id="PF02743">
    <property type="entry name" value="dCache_1"/>
    <property type="match status" value="1"/>
</dbReference>
<keyword evidence="10" id="KW-0067">ATP-binding</keyword>
<evidence type="ECO:0000256" key="12">
    <source>
        <dbReference type="ARBA" id="ARBA00023012"/>
    </source>
</evidence>
<dbReference type="KEGG" id="rpe:RPE_1204"/>
<evidence type="ECO:0000256" key="8">
    <source>
        <dbReference type="ARBA" id="ARBA00022741"/>
    </source>
</evidence>
<keyword evidence="6 23" id="KW-0808">Transferase</keyword>
<evidence type="ECO:0000256" key="18">
    <source>
        <dbReference type="SAM" id="Phobius"/>
    </source>
</evidence>
<keyword evidence="12" id="KW-0902">Two-component regulatory system</keyword>
<comment type="subcellular location">
    <subcellularLocation>
        <location evidence="2">Cell membrane</location>
        <topology evidence="2">Multi-pass membrane protein</topology>
    </subcellularLocation>
</comment>
<dbReference type="Pfam" id="PF02518">
    <property type="entry name" value="HATPase_c"/>
    <property type="match status" value="1"/>
</dbReference>
<dbReference type="SMART" id="SM00388">
    <property type="entry name" value="HisKA"/>
    <property type="match status" value="1"/>
</dbReference>
<dbReference type="SUPFAM" id="SSF55874">
    <property type="entry name" value="ATPase domain of HSP90 chaperone/DNA topoisomerase II/histidine kinase"/>
    <property type="match status" value="1"/>
</dbReference>
<evidence type="ECO:0000256" key="3">
    <source>
        <dbReference type="ARBA" id="ARBA00012438"/>
    </source>
</evidence>
<dbReference type="CDD" id="cd12914">
    <property type="entry name" value="PDC1_DGC_like"/>
    <property type="match status" value="1"/>
</dbReference>
<dbReference type="FunFam" id="3.30.565.10:FF:000010">
    <property type="entry name" value="Sensor histidine kinase RcsC"/>
    <property type="match status" value="1"/>
</dbReference>
<evidence type="ECO:0000256" key="11">
    <source>
        <dbReference type="ARBA" id="ARBA00022989"/>
    </source>
</evidence>
<dbReference type="Gene3D" id="3.30.450.20">
    <property type="entry name" value="PAS domain"/>
    <property type="match status" value="4"/>
</dbReference>
<dbReference type="SUPFAM" id="SSF47384">
    <property type="entry name" value="Homodimeric domain of signal transducing histidine kinase"/>
    <property type="match status" value="1"/>
</dbReference>
<dbReference type="InterPro" id="IPR013655">
    <property type="entry name" value="PAS_fold_3"/>
</dbReference>
<organism evidence="23">
    <name type="scientific">Rhodopseudomonas palustris (strain BisA53)</name>
    <dbReference type="NCBI Taxonomy" id="316055"/>
    <lineage>
        <taxon>Bacteria</taxon>
        <taxon>Pseudomonadati</taxon>
        <taxon>Pseudomonadota</taxon>
        <taxon>Alphaproteobacteria</taxon>
        <taxon>Hyphomicrobiales</taxon>
        <taxon>Nitrobacteraceae</taxon>
        <taxon>Rhodopseudomonas</taxon>
    </lineage>
</organism>